<feature type="domain" description="Ribophorin II C-terminal" evidence="16">
    <location>
        <begin position="556"/>
        <end position="613"/>
    </location>
</feature>
<evidence type="ECO:0000256" key="8">
    <source>
        <dbReference type="ARBA" id="ARBA00022824"/>
    </source>
</evidence>
<dbReference type="Pfam" id="PF05817">
    <property type="entry name" value="Ribophorin_II"/>
    <property type="match status" value="1"/>
</dbReference>
<dbReference type="PANTHER" id="PTHR12640:SF0">
    <property type="entry name" value="DOLICHYL-DIPHOSPHOOLIGOSACCHARIDE--PROTEIN GLYCOSYLTRANSFERASE SUBUNIT 2"/>
    <property type="match status" value="1"/>
</dbReference>
<dbReference type="InterPro" id="IPR055373">
    <property type="entry name" value="Ribophorin_II_N"/>
</dbReference>
<comment type="subcellular location">
    <subcellularLocation>
        <location evidence="2 12">Endoplasmic reticulum membrane</location>
        <topology evidence="2 12">Multi-pass membrane protein</topology>
    </subcellularLocation>
</comment>
<dbReference type="EMBL" id="GFTR01007546">
    <property type="protein sequence ID" value="JAW08880.1"/>
    <property type="molecule type" value="Transcribed_RNA"/>
</dbReference>
<feature type="domain" description="Ribophorin II second" evidence="15">
    <location>
        <begin position="284"/>
        <end position="395"/>
    </location>
</feature>
<keyword evidence="17" id="KW-0808">Transferase</keyword>
<dbReference type="GO" id="GO:0006487">
    <property type="term" value="P:protein N-linked glycosylation"/>
    <property type="evidence" value="ECO:0007669"/>
    <property type="project" value="UniProtKB-UniRule"/>
</dbReference>
<comment type="pathway">
    <text evidence="3 12">Protein modification; protein glycosylation.</text>
</comment>
<evidence type="ECO:0000259" key="15">
    <source>
        <dbReference type="Pfam" id="PF23861"/>
    </source>
</evidence>
<feature type="domain" description="Ribophorin II N-terminal" evidence="13">
    <location>
        <begin position="36"/>
        <end position="276"/>
    </location>
</feature>
<protein>
    <recommendedName>
        <fullName evidence="5 12">Dolichyl-diphosphooligosaccharide--protein glycosyltransferase subunit 2</fullName>
    </recommendedName>
    <alternativeName>
        <fullName evidence="12">Ribophorin-2</fullName>
    </alternativeName>
</protein>
<evidence type="ECO:0000256" key="11">
    <source>
        <dbReference type="ARBA" id="ARBA00046750"/>
    </source>
</evidence>
<keyword evidence="10 12" id="KW-0472">Membrane</keyword>
<dbReference type="InterPro" id="IPR008814">
    <property type="entry name" value="Swp1"/>
</dbReference>
<evidence type="ECO:0000256" key="5">
    <source>
        <dbReference type="ARBA" id="ARBA00017612"/>
    </source>
</evidence>
<dbReference type="UniPathway" id="UPA00378"/>
<dbReference type="AlphaFoldDB" id="A0A224XKA1"/>
<evidence type="ECO:0000259" key="14">
    <source>
        <dbReference type="Pfam" id="PF23860"/>
    </source>
</evidence>
<evidence type="ECO:0000256" key="7">
    <source>
        <dbReference type="ARBA" id="ARBA00022729"/>
    </source>
</evidence>
<feature type="signal peptide" evidence="12">
    <location>
        <begin position="1"/>
        <end position="31"/>
    </location>
</feature>
<dbReference type="PANTHER" id="PTHR12640">
    <property type="entry name" value="RIBOPHORIN II"/>
    <property type="match status" value="1"/>
</dbReference>
<comment type="subunit">
    <text evidence="11">Component of the oligosaccharyltransferase (OST) complex. OST exists in two different complex forms which contain common core subunits RPN1, RPN2, OST48, OST4, DAD1 and TMEM258, either STT3A or STT3B as catalytic subunits, and form-specific accessory subunits. STT3A complex assembly occurs through the formation of 3 subcomplexes. Subcomplex 1 contains RPN1 and TMEM258, subcomplex 2 contains the STT3A-specific subunits STT3A, DC2/OSTC, and KCP2 as well as the core subunit OST4, and subcomplex 3 contains RPN2, DAD1, and OST48. The STT3A complex can form stable complexes with the Sec61 complex or with both the Sec61 and TRAP complexes. Interacts with DDI2. Interacts with TMEM35A/NACHO.</text>
</comment>
<evidence type="ECO:0000256" key="2">
    <source>
        <dbReference type="ARBA" id="ARBA00004477"/>
    </source>
</evidence>
<comment type="function">
    <text evidence="1 12">Subunit of the oligosaccharyl transferase (OST) complex that catalyzes the initial transfer of a defined glycan (Glc(3)Man(9)GlcNAc(2) in eukaryotes) from the lipid carrier dolichol-pyrophosphate to an asparagine residue within an Asn-X-Ser/Thr consensus motif in nascent polypeptide chains, the first step in protein N-glycosylation. N-glycosylation occurs cotranslationally and the complex associates with the Sec61 complex at the channel-forming translocon complex that mediates protein translocation across the endoplasmic reticulum (ER). All subunits are required for a maximal enzyme activity.</text>
</comment>
<feature type="chain" id="PRO_5019619440" description="Dolichyl-diphosphooligosaccharide--protein glycosyltransferase subunit 2" evidence="12">
    <location>
        <begin position="32"/>
        <end position="631"/>
    </location>
</feature>
<name>A0A224XKA1_9HEMI</name>
<dbReference type="InterPro" id="IPR055374">
    <property type="entry name" value="Ribophorin_II_3rd"/>
</dbReference>
<reference evidence="17" key="1">
    <citation type="journal article" date="2018" name="PLoS Negl. Trop. Dis.">
        <title>An insight into the salivary gland and fat body transcriptome of Panstrongylus lignarius (Hemiptera: Heteroptera), the main vector of Chagas disease in Peru.</title>
        <authorList>
            <person name="Nevoa J.C."/>
            <person name="Mendes M.T."/>
            <person name="da Silva M.V."/>
            <person name="Soares S.C."/>
            <person name="Oliveira C.J.F."/>
            <person name="Ribeiro J.M.C."/>
        </authorList>
    </citation>
    <scope>NUCLEOTIDE SEQUENCE</scope>
</reference>
<evidence type="ECO:0000313" key="17">
    <source>
        <dbReference type="EMBL" id="JAW08880.1"/>
    </source>
</evidence>
<comment type="caution">
    <text evidence="12">Lacks conserved residue(s) required for the propagation of feature annotation.</text>
</comment>
<evidence type="ECO:0000256" key="4">
    <source>
        <dbReference type="ARBA" id="ARBA00009038"/>
    </source>
</evidence>
<keyword evidence="6 12" id="KW-0812">Transmembrane</keyword>
<evidence type="ECO:0000259" key="16">
    <source>
        <dbReference type="Pfam" id="PF25147"/>
    </source>
</evidence>
<dbReference type="Pfam" id="PF23860">
    <property type="entry name" value="Ribophorin_II_3rd"/>
    <property type="match status" value="1"/>
</dbReference>
<evidence type="ECO:0000256" key="6">
    <source>
        <dbReference type="ARBA" id="ARBA00022692"/>
    </source>
</evidence>
<dbReference type="GO" id="GO:0008250">
    <property type="term" value="C:oligosaccharyltransferase complex"/>
    <property type="evidence" value="ECO:0007669"/>
    <property type="project" value="UniProtKB-UniRule"/>
</dbReference>
<sequence length="631" mass="69583">MSSFTVSLTRNTGVASILLLVVALYFSPCNAASNYLTENDRLRLQQVFKSVWPPKDLPSVHYAVLGSKLLGEAVPNPQDVCNFLLQSAQTNPTAETYFYVTLAWNSIGNCKQLLPNSAIIKTFTEIIQKEVPSVSDLYYAVLGLKTVNQSLAAHLPKVKKAIQAALKKEDSISNIGYSLHIAAQFDANGMFAYDRIEDAIVQADEIDGKYLQFEGGLSITALLVSGALKLCEAVKDAQLPLTSDQTVKFSNYFLSRRSVQSVKGAYSLLSVIGLLSTNRFQNPIVVGLEGTGAVSIDNSKITVRVCDLLGKPLPFPLTVTLESATRISDSVVILSKKKFQPNANDKMLYTVVLLEGKTSETPGPYRLSVSAVPTSTQVPSTRFVGNINVPLEVRIMATVVLTEPLLIGVADSDQLTQPKFNKVIMPNKLKETLEVDSLQKLAIRFGLKEKTTGKPVKVHQAFVKLLHHNTNQEVIFVTDVDVNNNYKLDLDIGAKSHELGHLSGLYKVELIVGDNYVANSFCWLIADIKLNFGVEHPAKSQTQSIFKTKPEIKHLFREPERRPPIFVSNLFTGLVLLPLLILFILWFQLGINLSNFTFSLSTIGFHLGLGEVLLVPTDKSSIRNLIQYQNQ</sequence>
<evidence type="ECO:0000259" key="13">
    <source>
        <dbReference type="Pfam" id="PF05817"/>
    </source>
</evidence>
<comment type="similarity">
    <text evidence="4 12">Belongs to the SWP1 family.</text>
</comment>
<feature type="domain" description="Ribophorin II third" evidence="14">
    <location>
        <begin position="407"/>
        <end position="530"/>
    </location>
</feature>
<accession>A0A224XKA1</accession>
<evidence type="ECO:0000256" key="1">
    <source>
        <dbReference type="ARBA" id="ARBA00002791"/>
    </source>
</evidence>
<evidence type="ECO:0000256" key="3">
    <source>
        <dbReference type="ARBA" id="ARBA00004922"/>
    </source>
</evidence>
<proteinExistence type="inferred from homology"/>
<dbReference type="Pfam" id="PF23861">
    <property type="entry name" value="Ribophorin_II_2nd"/>
    <property type="match status" value="1"/>
</dbReference>
<evidence type="ECO:0000256" key="9">
    <source>
        <dbReference type="ARBA" id="ARBA00022989"/>
    </source>
</evidence>
<keyword evidence="8 12" id="KW-0256">Endoplasmic reticulum</keyword>
<dbReference type="Pfam" id="PF25147">
    <property type="entry name" value="Ribophorin_II_C"/>
    <property type="match status" value="1"/>
</dbReference>
<keyword evidence="7 12" id="KW-0732">Signal</keyword>
<dbReference type="InterPro" id="IPR056790">
    <property type="entry name" value="Ribophorin_II_C"/>
</dbReference>
<evidence type="ECO:0000256" key="12">
    <source>
        <dbReference type="RuleBase" id="RU366029"/>
    </source>
</evidence>
<feature type="transmembrane region" description="Helical" evidence="12">
    <location>
        <begin position="565"/>
        <end position="587"/>
    </location>
</feature>
<dbReference type="InterPro" id="IPR055375">
    <property type="entry name" value="Ribophorin_II_2nd"/>
</dbReference>
<organism evidence="17">
    <name type="scientific">Panstrongylus lignarius</name>
    <dbReference type="NCBI Taxonomy" id="156445"/>
    <lineage>
        <taxon>Eukaryota</taxon>
        <taxon>Metazoa</taxon>
        <taxon>Ecdysozoa</taxon>
        <taxon>Arthropoda</taxon>
        <taxon>Hexapoda</taxon>
        <taxon>Insecta</taxon>
        <taxon>Pterygota</taxon>
        <taxon>Neoptera</taxon>
        <taxon>Paraneoptera</taxon>
        <taxon>Hemiptera</taxon>
        <taxon>Heteroptera</taxon>
        <taxon>Panheteroptera</taxon>
        <taxon>Cimicomorpha</taxon>
        <taxon>Reduviidae</taxon>
        <taxon>Triatominae</taxon>
        <taxon>Panstrongylus</taxon>
    </lineage>
</organism>
<keyword evidence="9 12" id="KW-1133">Transmembrane helix</keyword>
<evidence type="ECO:0000256" key="10">
    <source>
        <dbReference type="ARBA" id="ARBA00023136"/>
    </source>
</evidence>
<dbReference type="GO" id="GO:0016740">
    <property type="term" value="F:transferase activity"/>
    <property type="evidence" value="ECO:0007669"/>
    <property type="project" value="UniProtKB-KW"/>
</dbReference>